<dbReference type="EMBL" id="JBHTEY010000004">
    <property type="protein sequence ID" value="MFC7614012.1"/>
    <property type="molecule type" value="Genomic_DNA"/>
</dbReference>
<protein>
    <recommendedName>
        <fullName evidence="4">AAA ATPase domain-containing protein</fullName>
    </recommendedName>
</protein>
<feature type="compositionally biased region" description="Low complexity" evidence="1">
    <location>
        <begin position="109"/>
        <end position="122"/>
    </location>
</feature>
<accession>A0ABW2TM31</accession>
<feature type="region of interest" description="Disordered" evidence="1">
    <location>
        <begin position="51"/>
        <end position="124"/>
    </location>
</feature>
<evidence type="ECO:0008006" key="4">
    <source>
        <dbReference type="Google" id="ProtNLM"/>
    </source>
</evidence>
<evidence type="ECO:0000313" key="2">
    <source>
        <dbReference type="EMBL" id="MFC7614012.1"/>
    </source>
</evidence>
<organism evidence="2 3">
    <name type="scientific">Actinokineospora soli</name>
    <dbReference type="NCBI Taxonomy" id="1048753"/>
    <lineage>
        <taxon>Bacteria</taxon>
        <taxon>Bacillati</taxon>
        <taxon>Actinomycetota</taxon>
        <taxon>Actinomycetes</taxon>
        <taxon>Pseudonocardiales</taxon>
        <taxon>Pseudonocardiaceae</taxon>
        <taxon>Actinokineospora</taxon>
    </lineage>
</organism>
<feature type="compositionally biased region" description="Basic residues" evidence="1">
    <location>
        <begin position="85"/>
        <end position="95"/>
    </location>
</feature>
<keyword evidence="3" id="KW-1185">Reference proteome</keyword>
<dbReference type="Proteomes" id="UP001596512">
    <property type="component" value="Unassembled WGS sequence"/>
</dbReference>
<evidence type="ECO:0000313" key="3">
    <source>
        <dbReference type="Proteomes" id="UP001596512"/>
    </source>
</evidence>
<gene>
    <name evidence="2" type="ORF">ACFQV2_11055</name>
</gene>
<evidence type="ECO:0000256" key="1">
    <source>
        <dbReference type="SAM" id="MobiDB-lite"/>
    </source>
</evidence>
<comment type="caution">
    <text evidence="2">The sequence shown here is derived from an EMBL/GenBank/DDBJ whole genome shotgun (WGS) entry which is preliminary data.</text>
</comment>
<sequence>MDRHTELALARAAIARPPAVLLVTGAAGIGKSWFAEQAVRGIDGRVVVGCRGSPRITGRRPARRGRRGPVGRPRGRPPANPGRGGRGHRPRRHPLPPRPAPPRRPPPTALLLTSTAGAPLGTRLGSAAAPVHHLRLAPLSPADLAPSQVPAPPTSTP</sequence>
<feature type="compositionally biased region" description="Basic residues" evidence="1">
    <location>
        <begin position="57"/>
        <end position="75"/>
    </location>
</feature>
<name>A0ABW2TM31_9PSEU</name>
<reference evidence="3" key="1">
    <citation type="journal article" date="2019" name="Int. J. Syst. Evol. Microbiol.">
        <title>The Global Catalogue of Microorganisms (GCM) 10K type strain sequencing project: providing services to taxonomists for standard genome sequencing and annotation.</title>
        <authorList>
            <consortium name="The Broad Institute Genomics Platform"/>
            <consortium name="The Broad Institute Genome Sequencing Center for Infectious Disease"/>
            <person name="Wu L."/>
            <person name="Ma J."/>
        </authorList>
    </citation>
    <scope>NUCLEOTIDE SEQUENCE [LARGE SCALE GENOMIC DNA]</scope>
    <source>
        <strain evidence="3">JCM 17695</strain>
    </source>
</reference>
<proteinExistence type="predicted"/>
<feature type="compositionally biased region" description="Pro residues" evidence="1">
    <location>
        <begin position="96"/>
        <end position="108"/>
    </location>
</feature>